<proteinExistence type="predicted"/>
<accession>A0ABW4E739</accession>
<dbReference type="Proteomes" id="UP001597252">
    <property type="component" value="Unassembled WGS sequence"/>
</dbReference>
<comment type="caution">
    <text evidence="2">The sequence shown here is derived from an EMBL/GenBank/DDBJ whole genome shotgun (WGS) entry which is preliminary data.</text>
</comment>
<evidence type="ECO:0000313" key="3">
    <source>
        <dbReference type="Proteomes" id="UP001597252"/>
    </source>
</evidence>
<sequence>MQSTKAWEQLLTTTAAGPYVSLYLPLSENRDMAAHQLELRHLIHHAQAVMAEVYPECDWLPYAEQLARLADTPQRTLGQTATGLGVICTPATLTTFELQIPVTTTAMVAARPQILPLIADAKSRQELDVLVLQSDKITLLHTDHHTLTPIDLPADAPQTLTGTLGTQVRGGGINSVSRGPGQVGYHGHGDKANADAADMRRFFQAVDDYIMTHYSQPHQQALALWGAPQTLSAFRAISHNPWLIDVQLELNPEPLDSAACARAAVALHQDLATIHQHQLLAMIDQARSAKRLSRDLGTIIHASQAHAIEHLLIADTQRIHGTIVAGALETATAEAKHNNVLNDLAIITLQQGGQVTILPTAQLSAPVVAITRYQL</sequence>
<organism evidence="2 3">
    <name type="scientific">Lacticaseibacillus baoqingensis</name>
    <dbReference type="NCBI Taxonomy" id="2486013"/>
    <lineage>
        <taxon>Bacteria</taxon>
        <taxon>Bacillati</taxon>
        <taxon>Bacillota</taxon>
        <taxon>Bacilli</taxon>
        <taxon>Lactobacillales</taxon>
        <taxon>Lactobacillaceae</taxon>
        <taxon>Lacticaseibacillus</taxon>
    </lineage>
</organism>
<evidence type="ECO:0000259" key="1">
    <source>
        <dbReference type="Pfam" id="PF18848"/>
    </source>
</evidence>
<dbReference type="RefSeq" id="WP_125748359.1">
    <property type="nucleotide sequence ID" value="NZ_JBHTON010000019.1"/>
</dbReference>
<keyword evidence="3" id="KW-1185">Reference proteome</keyword>
<reference evidence="3" key="1">
    <citation type="journal article" date="2019" name="Int. J. Syst. Evol. Microbiol.">
        <title>The Global Catalogue of Microorganisms (GCM) 10K type strain sequencing project: providing services to taxonomists for standard genome sequencing and annotation.</title>
        <authorList>
            <consortium name="The Broad Institute Genomics Platform"/>
            <consortium name="The Broad Institute Genome Sequencing Center for Infectious Disease"/>
            <person name="Wu L."/>
            <person name="Ma J."/>
        </authorList>
    </citation>
    <scope>NUCLEOTIDE SEQUENCE [LARGE SCALE GENOMIC DNA]</scope>
    <source>
        <strain evidence="3">CCM 8903</strain>
    </source>
</reference>
<evidence type="ECO:0000313" key="2">
    <source>
        <dbReference type="EMBL" id="MFD1484981.1"/>
    </source>
</evidence>
<feature type="domain" description="Bacterial archaeo-eukaryotic release factor family 6" evidence="1">
    <location>
        <begin position="128"/>
        <end position="264"/>
    </location>
</feature>
<dbReference type="InterPro" id="IPR040628">
    <property type="entry name" value="BaeRF_family6"/>
</dbReference>
<gene>
    <name evidence="2" type="ORF">ACFQ5J_07040</name>
</gene>
<dbReference type="Pfam" id="PF18848">
    <property type="entry name" value="baeRF_family6"/>
    <property type="match status" value="1"/>
</dbReference>
<name>A0ABW4E739_9LACO</name>
<protein>
    <recommendedName>
        <fullName evidence="1">Bacterial archaeo-eukaryotic release factor family 6 domain-containing protein</fullName>
    </recommendedName>
</protein>
<dbReference type="EMBL" id="JBHTON010000019">
    <property type="protein sequence ID" value="MFD1484981.1"/>
    <property type="molecule type" value="Genomic_DNA"/>
</dbReference>